<dbReference type="PROSITE" id="PS50835">
    <property type="entry name" value="IG_LIKE"/>
    <property type="match status" value="2"/>
</dbReference>
<dbReference type="SUPFAM" id="SSF48726">
    <property type="entry name" value="Immunoglobulin"/>
    <property type="match status" value="2"/>
</dbReference>
<evidence type="ECO:0000256" key="2">
    <source>
        <dbReference type="ARBA" id="ARBA00022475"/>
    </source>
</evidence>
<dbReference type="EMBL" id="JARO02004627">
    <property type="protein sequence ID" value="KPP68161.1"/>
    <property type="molecule type" value="Genomic_DNA"/>
</dbReference>
<evidence type="ECO:0000256" key="5">
    <source>
        <dbReference type="ARBA" id="ARBA00022889"/>
    </source>
</evidence>
<proteinExistence type="predicted"/>
<dbReference type="InterPro" id="IPR003598">
    <property type="entry name" value="Ig_sub2"/>
</dbReference>
<keyword evidence="2" id="KW-1003">Cell membrane</keyword>
<keyword evidence="8" id="KW-0325">Glycoprotein</keyword>
<dbReference type="GO" id="GO:0007411">
    <property type="term" value="P:axon guidance"/>
    <property type="evidence" value="ECO:0007669"/>
    <property type="project" value="TreeGrafter"/>
</dbReference>
<dbReference type="GO" id="GO:0005886">
    <property type="term" value="C:plasma membrane"/>
    <property type="evidence" value="ECO:0007669"/>
    <property type="project" value="UniProtKB-SubCell"/>
</dbReference>
<dbReference type="GO" id="GO:0098632">
    <property type="term" value="F:cell-cell adhesion mediator activity"/>
    <property type="evidence" value="ECO:0007669"/>
    <property type="project" value="TreeGrafter"/>
</dbReference>
<protein>
    <recommendedName>
        <fullName evidence="9">Ig-like domain-containing protein</fullName>
    </recommendedName>
</protein>
<evidence type="ECO:0000313" key="10">
    <source>
        <dbReference type="EMBL" id="KPP68161.1"/>
    </source>
</evidence>
<dbReference type="PANTHER" id="PTHR44170">
    <property type="entry name" value="PROTEIN SIDEKICK"/>
    <property type="match status" value="1"/>
</dbReference>
<dbReference type="FunFam" id="2.60.40.10:FF:000044">
    <property type="entry name" value="Contactin 1"/>
    <property type="match status" value="1"/>
</dbReference>
<evidence type="ECO:0000256" key="7">
    <source>
        <dbReference type="ARBA" id="ARBA00023157"/>
    </source>
</evidence>
<reference evidence="10 11" key="1">
    <citation type="submission" date="2015-08" db="EMBL/GenBank/DDBJ databases">
        <title>The genome of the Asian arowana (Scleropages formosus).</title>
        <authorList>
            <person name="Tan M.H."/>
            <person name="Gan H.M."/>
            <person name="Croft L.J."/>
            <person name="Austin C.M."/>
        </authorList>
    </citation>
    <scope>NUCLEOTIDE SEQUENCE [LARGE SCALE GENOMIC DNA]</scope>
    <source>
        <strain evidence="10">Aro1</strain>
    </source>
</reference>
<name>A0A0N8JZ26_SCLFO</name>
<dbReference type="Gene3D" id="2.60.40.10">
    <property type="entry name" value="Immunoglobulins"/>
    <property type="match status" value="2"/>
</dbReference>
<feature type="domain" description="Ig-like" evidence="9">
    <location>
        <begin position="176"/>
        <end position="267"/>
    </location>
</feature>
<dbReference type="Pfam" id="PF13927">
    <property type="entry name" value="Ig_3"/>
    <property type="match status" value="1"/>
</dbReference>
<feature type="non-terminal residue" evidence="10">
    <location>
        <position position="273"/>
    </location>
</feature>
<dbReference type="GO" id="GO:0007420">
    <property type="term" value="P:brain development"/>
    <property type="evidence" value="ECO:0007669"/>
    <property type="project" value="TreeGrafter"/>
</dbReference>
<sequence length="273" mass="30834">MSGTQGAKQRVQLHRNGTVWIFSSARCEENSLPQLMSRHKFNAAPGTPTKRTMWSLAPLLLALGLALTSSDESGFGPVFEEQPMDTIYPEESPEEKITMSCRARANPPATYRWRLNGWDIKLLEQEDEHYSLEDGNLVITNPDRNNHVGKYECVAQNMYGTIVSREAIVRFGYLDPFSTEERDAVYVKEGQGAVLLCAPPPHYPDELLFRWMLNEFPVFIPLDKRRFVSQTTGNLYISRVDSSDLGNYSCFVSSPSIAKSVFSKFISLVPIPE</sequence>
<evidence type="ECO:0000313" key="11">
    <source>
        <dbReference type="Proteomes" id="UP000034805"/>
    </source>
</evidence>
<keyword evidence="7" id="KW-1015">Disulfide bond</keyword>
<dbReference type="FunFam" id="2.60.40.10:FF:000064">
    <property type="entry name" value="Contactin 1"/>
    <property type="match status" value="1"/>
</dbReference>
<dbReference type="InterPro" id="IPR036179">
    <property type="entry name" value="Ig-like_dom_sf"/>
</dbReference>
<evidence type="ECO:0000256" key="1">
    <source>
        <dbReference type="ARBA" id="ARBA00004236"/>
    </source>
</evidence>
<evidence type="ECO:0000259" key="9">
    <source>
        <dbReference type="PROSITE" id="PS50835"/>
    </source>
</evidence>
<dbReference type="Proteomes" id="UP000034805">
    <property type="component" value="Unassembled WGS sequence"/>
</dbReference>
<keyword evidence="3" id="KW-0732">Signal</keyword>
<dbReference type="GO" id="GO:0030424">
    <property type="term" value="C:axon"/>
    <property type="evidence" value="ECO:0007669"/>
    <property type="project" value="TreeGrafter"/>
</dbReference>
<accession>A0A0N8JZ26</accession>
<dbReference type="SMART" id="SM00409">
    <property type="entry name" value="IG"/>
    <property type="match status" value="2"/>
</dbReference>
<comment type="caution">
    <text evidence="10">The sequence shown here is derived from an EMBL/GenBank/DDBJ whole genome shotgun (WGS) entry which is preliminary data.</text>
</comment>
<comment type="subcellular location">
    <subcellularLocation>
        <location evidence="1">Cell membrane</location>
    </subcellularLocation>
</comment>
<keyword evidence="5" id="KW-0130">Cell adhesion</keyword>
<dbReference type="InterPro" id="IPR007110">
    <property type="entry name" value="Ig-like_dom"/>
</dbReference>
<dbReference type="AlphaFoldDB" id="A0A0N8JZ26"/>
<evidence type="ECO:0000256" key="8">
    <source>
        <dbReference type="ARBA" id="ARBA00023180"/>
    </source>
</evidence>
<keyword evidence="6" id="KW-0472">Membrane</keyword>
<evidence type="ECO:0000256" key="6">
    <source>
        <dbReference type="ARBA" id="ARBA00023136"/>
    </source>
</evidence>
<evidence type="ECO:0000256" key="4">
    <source>
        <dbReference type="ARBA" id="ARBA00022737"/>
    </source>
</evidence>
<organism evidence="10 11">
    <name type="scientific">Scleropages formosus</name>
    <name type="common">Asian bonytongue</name>
    <name type="synonym">Osteoglossum formosum</name>
    <dbReference type="NCBI Taxonomy" id="113540"/>
    <lineage>
        <taxon>Eukaryota</taxon>
        <taxon>Metazoa</taxon>
        <taxon>Chordata</taxon>
        <taxon>Craniata</taxon>
        <taxon>Vertebrata</taxon>
        <taxon>Euteleostomi</taxon>
        <taxon>Actinopterygii</taxon>
        <taxon>Neopterygii</taxon>
        <taxon>Teleostei</taxon>
        <taxon>Osteoglossocephala</taxon>
        <taxon>Osteoglossomorpha</taxon>
        <taxon>Osteoglossiformes</taxon>
        <taxon>Osteoglossidae</taxon>
        <taxon>Scleropages</taxon>
    </lineage>
</organism>
<dbReference type="InterPro" id="IPR003599">
    <property type="entry name" value="Ig_sub"/>
</dbReference>
<dbReference type="PANTHER" id="PTHR44170:SF10">
    <property type="entry name" value="CONTACTIN-1"/>
    <property type="match status" value="1"/>
</dbReference>
<keyword evidence="4" id="KW-0677">Repeat</keyword>
<evidence type="ECO:0000256" key="3">
    <source>
        <dbReference type="ARBA" id="ARBA00022729"/>
    </source>
</evidence>
<dbReference type="InterPro" id="IPR013783">
    <property type="entry name" value="Ig-like_fold"/>
</dbReference>
<dbReference type="SMART" id="SM00408">
    <property type="entry name" value="IGc2"/>
    <property type="match status" value="1"/>
</dbReference>
<gene>
    <name evidence="10" type="ORF">Z043_113181</name>
</gene>
<feature type="domain" description="Ig-like" evidence="9">
    <location>
        <begin position="83"/>
        <end position="170"/>
    </location>
</feature>